<name>F2B0K3_RHOBT</name>
<keyword evidence="3 4" id="KW-0694">RNA-binding</keyword>
<dbReference type="GO" id="GO:0044781">
    <property type="term" value="P:bacterial-type flagellum organization"/>
    <property type="evidence" value="ECO:0007669"/>
    <property type="project" value="UniProtKB-KW"/>
</dbReference>
<keyword evidence="4" id="KW-0678">Repressor</keyword>
<evidence type="ECO:0000313" key="6">
    <source>
        <dbReference type="EMBL" id="EGF24556.1"/>
    </source>
</evidence>
<dbReference type="Gene3D" id="2.60.40.4380">
    <property type="entry name" value="Translational regulator CsrA"/>
    <property type="match status" value="1"/>
</dbReference>
<gene>
    <name evidence="4" type="primary">csrA</name>
    <name evidence="6" type="ORF">RBWH47_00103</name>
</gene>
<dbReference type="GO" id="GO:0006402">
    <property type="term" value="P:mRNA catabolic process"/>
    <property type="evidence" value="ECO:0007669"/>
    <property type="project" value="InterPro"/>
</dbReference>
<evidence type="ECO:0000256" key="4">
    <source>
        <dbReference type="HAMAP-Rule" id="MF_00167"/>
    </source>
</evidence>
<dbReference type="RefSeq" id="WP_007329413.1">
    <property type="nucleotide sequence ID" value="NZ_AFAR01000284.1"/>
</dbReference>
<dbReference type="GO" id="GO:0006109">
    <property type="term" value="P:regulation of carbohydrate metabolic process"/>
    <property type="evidence" value="ECO:0007669"/>
    <property type="project" value="InterPro"/>
</dbReference>
<evidence type="ECO:0000256" key="2">
    <source>
        <dbReference type="ARBA" id="ARBA00022845"/>
    </source>
</evidence>
<dbReference type="SUPFAM" id="SSF117130">
    <property type="entry name" value="CsrA-like"/>
    <property type="match status" value="1"/>
</dbReference>
<keyword evidence="2 4" id="KW-0810">Translation regulation</keyword>
<evidence type="ECO:0000313" key="7">
    <source>
        <dbReference type="Proteomes" id="UP000006222"/>
    </source>
</evidence>
<evidence type="ECO:0000256" key="5">
    <source>
        <dbReference type="SAM" id="MobiDB-lite"/>
    </source>
</evidence>
<feature type="compositionally biased region" description="Low complexity" evidence="5">
    <location>
        <begin position="63"/>
        <end position="74"/>
    </location>
</feature>
<keyword evidence="4" id="KW-1005">Bacterial flagellum biogenesis</keyword>
<comment type="caution">
    <text evidence="6">The sequence shown here is derived from an EMBL/GenBank/DDBJ whole genome shotgun (WGS) entry which is preliminary data.</text>
</comment>
<dbReference type="PATRIC" id="fig|991778.3.peg.5846"/>
<evidence type="ECO:0000256" key="3">
    <source>
        <dbReference type="ARBA" id="ARBA00022884"/>
    </source>
</evidence>
<dbReference type="InterPro" id="IPR003751">
    <property type="entry name" value="CsrA"/>
</dbReference>
<keyword evidence="1 4" id="KW-0963">Cytoplasm</keyword>
<dbReference type="HAMAP" id="MF_00167">
    <property type="entry name" value="CsrA"/>
    <property type="match status" value="1"/>
</dbReference>
<dbReference type="EMBL" id="AFAR01000284">
    <property type="protein sequence ID" value="EGF24556.1"/>
    <property type="molecule type" value="Genomic_DNA"/>
</dbReference>
<comment type="subunit">
    <text evidence="4">Homodimer; the beta-strands of each monomer intercalate to form a hydrophobic core, while the alpha-helices form wings that extend away from the core.</text>
</comment>
<dbReference type="PANTHER" id="PTHR34984">
    <property type="entry name" value="CARBON STORAGE REGULATOR"/>
    <property type="match status" value="1"/>
</dbReference>
<comment type="subcellular location">
    <subcellularLocation>
        <location evidence="4">Cytoplasm</location>
    </subcellularLocation>
</comment>
<evidence type="ECO:0000256" key="1">
    <source>
        <dbReference type="ARBA" id="ARBA00022490"/>
    </source>
</evidence>
<dbReference type="GO" id="GO:1902208">
    <property type="term" value="P:regulation of bacterial-type flagellum assembly"/>
    <property type="evidence" value="ECO:0007669"/>
    <property type="project" value="UniProtKB-UniRule"/>
</dbReference>
<reference evidence="6 7" key="1">
    <citation type="journal article" date="2013" name="Mar. Genomics">
        <title>Expression of sulfatases in Rhodopirellula baltica and the diversity of sulfatases in the genus Rhodopirellula.</title>
        <authorList>
            <person name="Wegner C.E."/>
            <person name="Richter-Heitmann T."/>
            <person name="Klindworth A."/>
            <person name="Klockow C."/>
            <person name="Richter M."/>
            <person name="Achstetter T."/>
            <person name="Glockner F.O."/>
            <person name="Harder J."/>
        </authorList>
    </citation>
    <scope>NUCLEOTIDE SEQUENCE [LARGE SCALE GENOMIC DNA]</scope>
    <source>
        <strain evidence="6 7">WH47</strain>
    </source>
</reference>
<feature type="region of interest" description="Disordered" evidence="5">
    <location>
        <begin position="45"/>
        <end position="74"/>
    </location>
</feature>
<dbReference type="GO" id="GO:0045947">
    <property type="term" value="P:negative regulation of translational initiation"/>
    <property type="evidence" value="ECO:0007669"/>
    <property type="project" value="UniProtKB-UniRule"/>
</dbReference>
<comment type="similarity">
    <text evidence="4">Belongs to the CsrA/RsmA family.</text>
</comment>
<sequence>MLVLSRKVGEKLVIGDNVVITVSKISGNRVSIAIDAPRDVSIQRGELSSEPVATRSAQQGGTAAASVHVAAHHA</sequence>
<comment type="function">
    <text evidence="4">A translational regulator that binds mRNA to regulate translation initiation and/or mRNA stability. Usually binds in the 5'-UTR at or near the Shine-Dalgarno sequence preventing ribosome-binding, thus repressing translation. Its main target seems to be the major flagellin gene, while its function is anatagonized by FliW.</text>
</comment>
<dbReference type="Pfam" id="PF02599">
    <property type="entry name" value="CsrA"/>
    <property type="match status" value="1"/>
</dbReference>
<dbReference type="Proteomes" id="UP000006222">
    <property type="component" value="Unassembled WGS sequence"/>
</dbReference>
<dbReference type="GO" id="GO:0048027">
    <property type="term" value="F:mRNA 5'-UTR binding"/>
    <property type="evidence" value="ECO:0007669"/>
    <property type="project" value="UniProtKB-UniRule"/>
</dbReference>
<proteinExistence type="inferred from homology"/>
<dbReference type="InterPro" id="IPR036107">
    <property type="entry name" value="CsrA_sf"/>
</dbReference>
<accession>F2B0K3</accession>
<dbReference type="PANTHER" id="PTHR34984:SF1">
    <property type="entry name" value="CARBON STORAGE REGULATOR"/>
    <property type="match status" value="1"/>
</dbReference>
<protein>
    <recommendedName>
        <fullName evidence="4">Translational regulator CsrA</fullName>
    </recommendedName>
</protein>
<dbReference type="AlphaFoldDB" id="F2B0K3"/>
<dbReference type="GO" id="GO:0005829">
    <property type="term" value="C:cytosol"/>
    <property type="evidence" value="ECO:0007669"/>
    <property type="project" value="TreeGrafter"/>
</dbReference>
<organism evidence="6 7">
    <name type="scientific">Rhodopirellula baltica WH47</name>
    <dbReference type="NCBI Taxonomy" id="991778"/>
    <lineage>
        <taxon>Bacteria</taxon>
        <taxon>Pseudomonadati</taxon>
        <taxon>Planctomycetota</taxon>
        <taxon>Planctomycetia</taxon>
        <taxon>Pirellulales</taxon>
        <taxon>Pirellulaceae</taxon>
        <taxon>Rhodopirellula</taxon>
    </lineage>
</organism>